<dbReference type="Gene3D" id="1.10.1760.20">
    <property type="match status" value="1"/>
</dbReference>
<dbReference type="Proteomes" id="UP001519308">
    <property type="component" value="Unassembled WGS sequence"/>
</dbReference>
<comment type="caution">
    <text evidence="10">The sequence shown here is derived from an EMBL/GenBank/DDBJ whole genome shotgun (WGS) entry which is preliminary data.</text>
</comment>
<keyword evidence="5 9" id="KW-0812">Transmembrane</keyword>
<accession>A0ABS4K0M7</accession>
<dbReference type="PIRSF" id="PIRSF037778">
    <property type="entry name" value="UCP037778_transp_RibU"/>
    <property type="match status" value="1"/>
</dbReference>
<feature type="transmembrane region" description="Helical" evidence="9">
    <location>
        <begin position="110"/>
        <end position="137"/>
    </location>
</feature>
<comment type="similarity">
    <text evidence="2 8">Belongs to the prokaryotic riboflavin transporter (P-RFT) (TC 2.A.87) family.</text>
</comment>
<proteinExistence type="inferred from homology"/>
<evidence type="ECO:0000313" key="11">
    <source>
        <dbReference type="Proteomes" id="UP001519308"/>
    </source>
</evidence>
<name>A0ABS4K0M7_9CLOT</name>
<dbReference type="PANTHER" id="PTHR38438:SF1">
    <property type="entry name" value="RIBOFLAVIN TRANSPORTER RIBU"/>
    <property type="match status" value="1"/>
</dbReference>
<evidence type="ECO:0000256" key="8">
    <source>
        <dbReference type="PIRNR" id="PIRNR037778"/>
    </source>
</evidence>
<feature type="transmembrane region" description="Helical" evidence="9">
    <location>
        <begin position="46"/>
        <end position="64"/>
    </location>
</feature>
<evidence type="ECO:0000256" key="7">
    <source>
        <dbReference type="ARBA" id="ARBA00023136"/>
    </source>
</evidence>
<comment type="function">
    <text evidence="8">Probably a riboflavin-binding protein that interacts with the energy-coupling factor (ECF) ABC-transporter complex.</text>
</comment>
<feature type="transmembrane region" description="Helical" evidence="9">
    <location>
        <begin position="7"/>
        <end position="26"/>
    </location>
</feature>
<sequence length="213" mass="22442">MKRKTSLNSLIKISLLGAIAFILMLFEFPIPGFPPFLKLDLSDLPALIGGFALGPVAGIIVELIKNILNVILHGSSTGGTGELANFLVGGTFVGVASFVYHRGKTRKNAIIGLISGTIAMTLVAGLFNYFVLIPLYATMFGGLNNVIGAAAAANKSINSLASLIVIGITPFNILKGAVVSVITFASYKKVSPLIHKESLSLEQQKLKEKASNL</sequence>
<evidence type="ECO:0000256" key="5">
    <source>
        <dbReference type="ARBA" id="ARBA00022692"/>
    </source>
</evidence>
<feature type="transmembrane region" description="Helical" evidence="9">
    <location>
        <begin position="157"/>
        <end position="187"/>
    </location>
</feature>
<dbReference type="InterPro" id="IPR024529">
    <property type="entry name" value="ECF_trnsprt_substrate-spec"/>
</dbReference>
<keyword evidence="3 8" id="KW-0813">Transport</keyword>
<reference evidence="10 11" key="1">
    <citation type="submission" date="2021-03" db="EMBL/GenBank/DDBJ databases">
        <title>Genomic Encyclopedia of Type Strains, Phase IV (KMG-IV): sequencing the most valuable type-strain genomes for metagenomic binning, comparative biology and taxonomic classification.</title>
        <authorList>
            <person name="Goeker M."/>
        </authorList>
    </citation>
    <scope>NUCLEOTIDE SEQUENCE [LARGE SCALE GENOMIC DNA]</scope>
    <source>
        <strain evidence="10 11">DSM 28650</strain>
    </source>
</reference>
<comment type="subcellular location">
    <subcellularLocation>
        <location evidence="1">Cell membrane</location>
        <topology evidence="1">Multi-pass membrane protein</topology>
    </subcellularLocation>
</comment>
<keyword evidence="6 9" id="KW-1133">Transmembrane helix</keyword>
<keyword evidence="7 8" id="KW-0472">Membrane</keyword>
<evidence type="ECO:0000256" key="3">
    <source>
        <dbReference type="ARBA" id="ARBA00022448"/>
    </source>
</evidence>
<keyword evidence="4 8" id="KW-1003">Cell membrane</keyword>
<protein>
    <recommendedName>
        <fullName evidence="8">Riboflavin transporter</fullName>
    </recommendedName>
</protein>
<dbReference type="Pfam" id="PF12822">
    <property type="entry name" value="ECF_trnsprt"/>
    <property type="match status" value="1"/>
</dbReference>
<evidence type="ECO:0000256" key="9">
    <source>
        <dbReference type="SAM" id="Phobius"/>
    </source>
</evidence>
<dbReference type="InterPro" id="IPR025720">
    <property type="entry name" value="RibU"/>
</dbReference>
<evidence type="ECO:0000313" key="10">
    <source>
        <dbReference type="EMBL" id="MBP2021328.1"/>
    </source>
</evidence>
<keyword evidence="11" id="KW-1185">Reference proteome</keyword>
<dbReference type="RefSeq" id="WP_021284875.1">
    <property type="nucleotide sequence ID" value="NZ_JAGGLL010000006.1"/>
</dbReference>
<dbReference type="PANTHER" id="PTHR38438">
    <property type="entry name" value="RIBOFLAVIN TRANSPORTER RIBU"/>
    <property type="match status" value="1"/>
</dbReference>
<evidence type="ECO:0000256" key="6">
    <source>
        <dbReference type="ARBA" id="ARBA00022989"/>
    </source>
</evidence>
<gene>
    <name evidence="10" type="ORF">J2Z44_001119</name>
</gene>
<evidence type="ECO:0000256" key="2">
    <source>
        <dbReference type="ARBA" id="ARBA00005540"/>
    </source>
</evidence>
<evidence type="ECO:0000256" key="1">
    <source>
        <dbReference type="ARBA" id="ARBA00004651"/>
    </source>
</evidence>
<dbReference type="EMBL" id="JAGGLL010000006">
    <property type="protein sequence ID" value="MBP2021328.1"/>
    <property type="molecule type" value="Genomic_DNA"/>
</dbReference>
<evidence type="ECO:0000256" key="4">
    <source>
        <dbReference type="ARBA" id="ARBA00022475"/>
    </source>
</evidence>
<organism evidence="10 11">
    <name type="scientific">Clostridium punense</name>
    <dbReference type="NCBI Taxonomy" id="1054297"/>
    <lineage>
        <taxon>Bacteria</taxon>
        <taxon>Bacillati</taxon>
        <taxon>Bacillota</taxon>
        <taxon>Clostridia</taxon>
        <taxon>Eubacteriales</taxon>
        <taxon>Clostridiaceae</taxon>
        <taxon>Clostridium</taxon>
    </lineage>
</organism>